<evidence type="ECO:0000313" key="2">
    <source>
        <dbReference type="EMBL" id="EFA84062.1"/>
    </source>
</evidence>
<comment type="caution">
    <text evidence="2">The sequence shown here is derived from an EMBL/GenBank/DDBJ whole genome shotgun (WGS) entry which is preliminary data.</text>
</comment>
<dbReference type="Pfam" id="PF20479">
    <property type="entry name" value="TMEM128"/>
    <property type="match status" value="1"/>
</dbReference>
<proteinExistence type="predicted"/>
<dbReference type="EMBL" id="ADBJ01000010">
    <property type="protein sequence ID" value="EFA84062.1"/>
    <property type="molecule type" value="Genomic_DNA"/>
</dbReference>
<evidence type="ECO:0000256" key="1">
    <source>
        <dbReference type="SAM" id="Phobius"/>
    </source>
</evidence>
<feature type="transmembrane region" description="Helical" evidence="1">
    <location>
        <begin position="87"/>
        <end position="110"/>
    </location>
</feature>
<feature type="transmembrane region" description="Helical" evidence="1">
    <location>
        <begin position="130"/>
        <end position="150"/>
    </location>
</feature>
<gene>
    <name evidence="2" type="primary">tmem128</name>
    <name evidence="2" type="ORF">PPL_03135</name>
</gene>
<dbReference type="Proteomes" id="UP000001396">
    <property type="component" value="Unassembled WGS sequence"/>
</dbReference>
<accession>D3B414</accession>
<dbReference type="AlphaFoldDB" id="D3B414"/>
<feature type="transmembrane region" description="Helical" evidence="1">
    <location>
        <begin position="58"/>
        <end position="81"/>
    </location>
</feature>
<dbReference type="GeneID" id="31358658"/>
<reference evidence="2 3" key="1">
    <citation type="journal article" date="2011" name="Genome Res.">
        <title>Phylogeny-wide analysis of social amoeba genomes highlights ancient origins for complex intercellular communication.</title>
        <authorList>
            <person name="Heidel A.J."/>
            <person name="Lawal H.M."/>
            <person name="Felder M."/>
            <person name="Schilde C."/>
            <person name="Helps N.R."/>
            <person name="Tunggal B."/>
            <person name="Rivero F."/>
            <person name="John U."/>
            <person name="Schleicher M."/>
            <person name="Eichinger L."/>
            <person name="Platzer M."/>
            <person name="Noegel A.A."/>
            <person name="Schaap P."/>
            <person name="Gloeckner G."/>
        </authorList>
    </citation>
    <scope>NUCLEOTIDE SEQUENCE [LARGE SCALE GENOMIC DNA]</scope>
    <source>
        <strain evidence="3">ATCC 26659 / Pp 5 / PN500</strain>
    </source>
</reference>
<keyword evidence="3" id="KW-1185">Reference proteome</keyword>
<keyword evidence="1" id="KW-0472">Membrane</keyword>
<dbReference type="InterPro" id="IPR033579">
    <property type="entry name" value="TMEM128"/>
</dbReference>
<keyword evidence="1 2" id="KW-0812">Transmembrane</keyword>
<dbReference type="PANTHER" id="PTHR31134:SF1">
    <property type="entry name" value="TRANSMEMBRANE PROTEIN 128"/>
    <property type="match status" value="1"/>
</dbReference>
<organism evidence="2 3">
    <name type="scientific">Heterostelium pallidum (strain ATCC 26659 / Pp 5 / PN500)</name>
    <name type="common">Cellular slime mold</name>
    <name type="synonym">Polysphondylium pallidum</name>
    <dbReference type="NCBI Taxonomy" id="670386"/>
    <lineage>
        <taxon>Eukaryota</taxon>
        <taxon>Amoebozoa</taxon>
        <taxon>Evosea</taxon>
        <taxon>Eumycetozoa</taxon>
        <taxon>Dictyostelia</taxon>
        <taxon>Acytosteliales</taxon>
        <taxon>Acytosteliaceae</taxon>
        <taxon>Heterostelium</taxon>
    </lineage>
</organism>
<protein>
    <submittedName>
        <fullName evidence="2">Putative transmembrane protein</fullName>
    </submittedName>
</protein>
<evidence type="ECO:0000313" key="3">
    <source>
        <dbReference type="Proteomes" id="UP000001396"/>
    </source>
</evidence>
<sequence length="159" mass="18547">MSSQQLHQRAGRSEKGKELDKLIEQFYNSSSTQEQQEKDKNKKPINPKLKWIKKKLEALFWLSLGVALAYYTDLLDVILHSDKVDRFYFNIGLVGLFVFFVLYINVAYIYGARNKSSLDWEKEFPNSIRVATASLIITTIGFICGFWPIWVDIVVKFHF</sequence>
<dbReference type="PANTHER" id="PTHR31134">
    <property type="entry name" value="TRANSMEMBRANE PROTEIN 128"/>
    <property type="match status" value="1"/>
</dbReference>
<keyword evidence="1" id="KW-1133">Transmembrane helix</keyword>
<name>D3B414_HETP5</name>
<dbReference type="RefSeq" id="XP_020436179.1">
    <property type="nucleotide sequence ID" value="XM_020574107.1"/>
</dbReference>
<dbReference type="InParanoid" id="D3B414"/>